<dbReference type="PROSITE" id="PS00137">
    <property type="entry name" value="SUBTILASE_HIS"/>
    <property type="match status" value="1"/>
</dbReference>
<dbReference type="InterPro" id="IPR023828">
    <property type="entry name" value="Peptidase_S8_Ser-AS"/>
</dbReference>
<dbReference type="InterPro" id="IPR034213">
    <property type="entry name" value="S8_Vpr-like"/>
</dbReference>
<feature type="active site" description="Charge relay system" evidence="8">
    <location>
        <position position="222"/>
    </location>
</feature>
<dbReference type="PANTHER" id="PTHR43806:SF65">
    <property type="entry name" value="SERINE PROTEASE APRX"/>
    <property type="match status" value="1"/>
</dbReference>
<evidence type="ECO:0000313" key="15">
    <source>
        <dbReference type="Proteomes" id="UP000790580"/>
    </source>
</evidence>
<dbReference type="InterPro" id="IPR036852">
    <property type="entry name" value="Peptidase_S8/S53_dom_sf"/>
</dbReference>
<dbReference type="EMBL" id="JAHQCR010000091">
    <property type="protein sequence ID" value="MBU9724373.1"/>
    <property type="molecule type" value="Genomic_DNA"/>
</dbReference>
<feature type="region of interest" description="Disordered" evidence="10">
    <location>
        <begin position="26"/>
        <end position="46"/>
    </location>
</feature>
<keyword evidence="15" id="KW-1185">Reference proteome</keyword>
<dbReference type="InterPro" id="IPR050131">
    <property type="entry name" value="Peptidase_S8_subtilisin-like"/>
</dbReference>
<proteinExistence type="inferred from homology"/>
<dbReference type="Proteomes" id="UP000790580">
    <property type="component" value="Unassembled WGS sequence"/>
</dbReference>
<accession>A0ABS6K0K6</accession>
<evidence type="ECO:0000256" key="2">
    <source>
        <dbReference type="ARBA" id="ARBA00022512"/>
    </source>
</evidence>
<evidence type="ECO:0000256" key="5">
    <source>
        <dbReference type="ARBA" id="ARBA00022729"/>
    </source>
</evidence>
<dbReference type="SUPFAM" id="SSF52743">
    <property type="entry name" value="Subtilisin-like"/>
    <property type="match status" value="1"/>
</dbReference>
<evidence type="ECO:0000256" key="11">
    <source>
        <dbReference type="SAM" id="SignalP"/>
    </source>
</evidence>
<feature type="signal peptide" evidence="11">
    <location>
        <begin position="1"/>
        <end position="25"/>
    </location>
</feature>
<dbReference type="InterPro" id="IPR023827">
    <property type="entry name" value="Peptidase_S8_Asp-AS"/>
</dbReference>
<dbReference type="InterPro" id="IPR000209">
    <property type="entry name" value="Peptidase_S8/S53_dom"/>
</dbReference>
<feature type="active site" description="Charge relay system" evidence="8">
    <location>
        <position position="516"/>
    </location>
</feature>
<evidence type="ECO:0000256" key="9">
    <source>
        <dbReference type="RuleBase" id="RU003355"/>
    </source>
</evidence>
<reference evidence="14 15" key="1">
    <citation type="submission" date="2021-06" db="EMBL/GenBank/DDBJ databases">
        <title>Bacillus sp. RD4P76, an endophyte from a halophyte.</title>
        <authorList>
            <person name="Sun J.-Q."/>
        </authorList>
    </citation>
    <scope>NUCLEOTIDE SEQUENCE [LARGE SCALE GENOMIC DNA]</scope>
    <source>
        <strain evidence="14 15">JCM 17098</strain>
    </source>
</reference>
<dbReference type="Gene3D" id="3.40.50.200">
    <property type="entry name" value="Peptidase S8/S53 domain"/>
    <property type="match status" value="1"/>
</dbReference>
<dbReference type="PROSITE" id="PS00136">
    <property type="entry name" value="SUBTILASE_ASP"/>
    <property type="match status" value="1"/>
</dbReference>
<dbReference type="SUPFAM" id="SSF52025">
    <property type="entry name" value="PA domain"/>
    <property type="match status" value="1"/>
</dbReference>
<evidence type="ECO:0000256" key="3">
    <source>
        <dbReference type="ARBA" id="ARBA00022525"/>
    </source>
</evidence>
<evidence type="ECO:0000256" key="6">
    <source>
        <dbReference type="ARBA" id="ARBA00022801"/>
    </source>
</evidence>
<feature type="compositionally biased region" description="Low complexity" evidence="10">
    <location>
        <begin position="27"/>
        <end position="41"/>
    </location>
</feature>
<keyword evidence="5 11" id="KW-0732">Signal</keyword>
<keyword evidence="3" id="KW-0964">Secreted</keyword>
<keyword evidence="2" id="KW-0134">Cell wall</keyword>
<dbReference type="InterPro" id="IPR003137">
    <property type="entry name" value="PA_domain"/>
</dbReference>
<organism evidence="14 15">
    <name type="scientific">Evansella alkalicola</name>
    <dbReference type="NCBI Taxonomy" id="745819"/>
    <lineage>
        <taxon>Bacteria</taxon>
        <taxon>Bacillati</taxon>
        <taxon>Bacillota</taxon>
        <taxon>Bacilli</taxon>
        <taxon>Bacillales</taxon>
        <taxon>Bacillaceae</taxon>
        <taxon>Evansella</taxon>
    </lineage>
</organism>
<evidence type="ECO:0000256" key="4">
    <source>
        <dbReference type="ARBA" id="ARBA00022670"/>
    </source>
</evidence>
<gene>
    <name evidence="14" type="ORF">KS407_23380</name>
</gene>
<dbReference type="InterPro" id="IPR022398">
    <property type="entry name" value="Peptidase_S8_His-AS"/>
</dbReference>
<dbReference type="InterPro" id="IPR046450">
    <property type="entry name" value="PA_dom_sf"/>
</dbReference>
<feature type="domain" description="Peptidase S8/S53" evidence="12">
    <location>
        <begin position="173"/>
        <end position="568"/>
    </location>
</feature>
<dbReference type="PROSITE" id="PS00138">
    <property type="entry name" value="SUBTILASE_SER"/>
    <property type="match status" value="1"/>
</dbReference>
<comment type="caution">
    <text evidence="14">The sequence shown here is derived from an EMBL/GenBank/DDBJ whole genome shotgun (WGS) entry which is preliminary data.</text>
</comment>
<comment type="similarity">
    <text evidence="1 8 9">Belongs to the peptidase S8 family.</text>
</comment>
<evidence type="ECO:0000256" key="10">
    <source>
        <dbReference type="SAM" id="MobiDB-lite"/>
    </source>
</evidence>
<protein>
    <submittedName>
        <fullName evidence="14">S8 family serine peptidase</fullName>
    </submittedName>
</protein>
<dbReference type="PANTHER" id="PTHR43806">
    <property type="entry name" value="PEPTIDASE S8"/>
    <property type="match status" value="1"/>
</dbReference>
<evidence type="ECO:0000256" key="7">
    <source>
        <dbReference type="ARBA" id="ARBA00022825"/>
    </source>
</evidence>
<evidence type="ECO:0000256" key="1">
    <source>
        <dbReference type="ARBA" id="ARBA00011073"/>
    </source>
</evidence>
<feature type="active site" description="Charge relay system" evidence="8">
    <location>
        <position position="182"/>
    </location>
</feature>
<keyword evidence="6 8" id="KW-0378">Hydrolase</keyword>
<sequence>MFRLQKVVIWIILLCFMVPTTVGHAVDNSSNSSNNSDNSSDGISIMQNNSKKQDDEIAISIKDVFYPERPEFPNNGDESAIFIIESNDHPEETVKRVKEIIPSVEIRKVFTKLYNGFSIETVRKSITKLHEVDGIKRVDEIAYYEPSLDVSVPFIGGDEIRNVLDANGEKLTGKGVKVAVIDTGIDYNHPDLKDNFKGGYDVVDNDDDPMETRKEEGMPTLHGTHVAGIIAANGRLQGVAPEAEIYGYRTLGPTGMGTTEQVIEAIEKAVEDEVDIINLSLGNTVNGPDWPTSVALDKAVEQGVVAVTSNGNSGPNLWTVGSPGTSSRAISVGASTPPMKIPYITADIYGDEDEEISIQPMKNSLEWDLKKEYPLQYVGLGSEENYYQQDVRGKIVLAERGQISFTIKANLAQQAGAEGLIVYNHTDGEFTGMLEQPVDIPVIGISKEAGEALKEQIMKESVYIRTVYRHEEDLMAPFSSRGPVTHTWDIKPDLVAPGVAIDSTVPRGYLDLNGTSMAAPHVAGAAALIKQKHPDWTPDQIKAALMNTAKPIVDKEGEIYPPHVQGTGRIQLNEALNTETLVYPGSVSFGKWLRTDSRLEKTVELTIENLSDERKRYTVEPPFSVPDGIQWKVPFSMYLSPGEKKTVPVTMDVFPAVFQEGIFHDEIVVRSGSETITVPFLFFVEEPEYPRLMAFMFEQKSNPEEYHYEVYLPGGADKFGIALYDPDTFRFIDYIDVQSNLERGMFEQDIEIQGLEPGVYKAIIFAKKQGHEDVIERELFIGTWEEGS</sequence>
<dbReference type="PRINTS" id="PR00723">
    <property type="entry name" value="SUBTILISIN"/>
</dbReference>
<dbReference type="PROSITE" id="PS51892">
    <property type="entry name" value="SUBTILASE"/>
    <property type="match status" value="1"/>
</dbReference>
<evidence type="ECO:0000259" key="12">
    <source>
        <dbReference type="Pfam" id="PF00082"/>
    </source>
</evidence>
<evidence type="ECO:0000313" key="14">
    <source>
        <dbReference type="EMBL" id="MBU9724373.1"/>
    </source>
</evidence>
<evidence type="ECO:0000256" key="8">
    <source>
        <dbReference type="PROSITE-ProRule" id="PRU01240"/>
    </source>
</evidence>
<feature type="chain" id="PRO_5045954154" evidence="11">
    <location>
        <begin position="26"/>
        <end position="788"/>
    </location>
</feature>
<dbReference type="InterPro" id="IPR015500">
    <property type="entry name" value="Peptidase_S8_subtilisin-rel"/>
</dbReference>
<dbReference type="Pfam" id="PF02225">
    <property type="entry name" value="PA"/>
    <property type="match status" value="1"/>
</dbReference>
<dbReference type="Pfam" id="PF00082">
    <property type="entry name" value="Peptidase_S8"/>
    <property type="match status" value="1"/>
</dbReference>
<keyword evidence="4 8" id="KW-0645">Protease</keyword>
<name>A0ABS6K0K6_9BACI</name>
<dbReference type="Gene3D" id="3.50.30.30">
    <property type="match status" value="1"/>
</dbReference>
<dbReference type="CDD" id="cd07474">
    <property type="entry name" value="Peptidases_S8_subtilisin_Vpr-like"/>
    <property type="match status" value="1"/>
</dbReference>
<evidence type="ECO:0000259" key="13">
    <source>
        <dbReference type="Pfam" id="PF02225"/>
    </source>
</evidence>
<dbReference type="RefSeq" id="WP_088078123.1">
    <property type="nucleotide sequence ID" value="NZ_JAHQCR010000091.1"/>
</dbReference>
<feature type="domain" description="PA" evidence="13">
    <location>
        <begin position="375"/>
        <end position="453"/>
    </location>
</feature>
<keyword evidence="7 8" id="KW-0720">Serine protease</keyword>
<dbReference type="CDD" id="cd02133">
    <property type="entry name" value="PA_C5a_like"/>
    <property type="match status" value="1"/>
</dbReference>